<accession>A0A160II74</accession>
<dbReference type="STRING" id="1221500.ABE65_001935"/>
<keyword evidence="1" id="KW-0812">Transmembrane</keyword>
<reference evidence="3 4" key="1">
    <citation type="submission" date="2016-04" db="EMBL/GenBank/DDBJ databases">
        <title>Complete genome sequence of Fictibacillus phosphorivorans G25-29, a strain toxic to nematodes.</title>
        <authorList>
            <person name="Zheng Z."/>
        </authorList>
    </citation>
    <scope>NUCLEOTIDE SEQUENCE [LARGE SCALE GENOMIC DNA]</scope>
    <source>
        <strain evidence="3 4">G25-29</strain>
    </source>
</reference>
<name>A0A160II74_9BACL</name>
<proteinExistence type="predicted"/>
<protein>
    <submittedName>
        <fullName evidence="3">Peptidase M15</fullName>
    </submittedName>
</protein>
<dbReference type="KEGG" id="fpn:ABE65_001935"/>
<feature type="transmembrane region" description="Helical" evidence="1">
    <location>
        <begin position="6"/>
        <end position="27"/>
    </location>
</feature>
<dbReference type="PANTHER" id="PTHR34385:SF1">
    <property type="entry name" value="PEPTIDOGLYCAN L-ALANYL-D-GLUTAMATE ENDOPEPTIDASE CWLK"/>
    <property type="match status" value="1"/>
</dbReference>
<organism evidence="3 4">
    <name type="scientific">Fictibacillus phosphorivorans</name>
    <dbReference type="NCBI Taxonomy" id="1221500"/>
    <lineage>
        <taxon>Bacteria</taxon>
        <taxon>Bacillati</taxon>
        <taxon>Bacillota</taxon>
        <taxon>Bacilli</taxon>
        <taxon>Bacillales</taxon>
        <taxon>Fictibacillaceae</taxon>
        <taxon>Fictibacillus</taxon>
    </lineage>
</organism>
<evidence type="ECO:0000259" key="2">
    <source>
        <dbReference type="Pfam" id="PF13539"/>
    </source>
</evidence>
<evidence type="ECO:0000313" key="4">
    <source>
        <dbReference type="Proteomes" id="UP000076623"/>
    </source>
</evidence>
<dbReference type="PANTHER" id="PTHR34385">
    <property type="entry name" value="D-ALANYL-D-ALANINE CARBOXYPEPTIDASE"/>
    <property type="match status" value="1"/>
</dbReference>
<dbReference type="InterPro" id="IPR009045">
    <property type="entry name" value="Zn_M74/Hedgehog-like"/>
</dbReference>
<dbReference type="InterPro" id="IPR052179">
    <property type="entry name" value="DD-CPase-like"/>
</dbReference>
<dbReference type="GO" id="GO:0008233">
    <property type="term" value="F:peptidase activity"/>
    <property type="evidence" value="ECO:0007669"/>
    <property type="project" value="InterPro"/>
</dbReference>
<gene>
    <name evidence="3" type="ORF">ABE65_001935</name>
</gene>
<feature type="domain" description="Peptidase M15C" evidence="2">
    <location>
        <begin position="97"/>
        <end position="163"/>
    </location>
</feature>
<keyword evidence="1" id="KW-1133">Transmembrane helix</keyword>
<keyword evidence="4" id="KW-1185">Reference proteome</keyword>
<dbReference type="Proteomes" id="UP000076623">
    <property type="component" value="Chromosome"/>
</dbReference>
<dbReference type="EMBL" id="CP015378">
    <property type="protein sequence ID" value="ANC75663.1"/>
    <property type="molecule type" value="Genomic_DNA"/>
</dbReference>
<dbReference type="SUPFAM" id="SSF55166">
    <property type="entry name" value="Hedgehog/DD-peptidase"/>
    <property type="match status" value="1"/>
</dbReference>
<keyword evidence="1" id="KW-0472">Membrane</keyword>
<dbReference type="Gene3D" id="3.30.1380.10">
    <property type="match status" value="1"/>
</dbReference>
<evidence type="ECO:0000256" key="1">
    <source>
        <dbReference type="SAM" id="Phobius"/>
    </source>
</evidence>
<dbReference type="InterPro" id="IPR039561">
    <property type="entry name" value="Peptidase_M15C"/>
</dbReference>
<dbReference type="Pfam" id="PF13539">
    <property type="entry name" value="Peptidase_M15_4"/>
    <property type="match status" value="1"/>
</dbReference>
<evidence type="ECO:0000313" key="3">
    <source>
        <dbReference type="EMBL" id="ANC75663.1"/>
    </source>
</evidence>
<dbReference type="AlphaFoldDB" id="A0A160II74"/>
<dbReference type="CDD" id="cd14845">
    <property type="entry name" value="L-Ala-D-Glu_peptidase_like"/>
    <property type="match status" value="1"/>
</dbReference>
<sequence length="184" mass="20931">MAKEFVSLKIFKSILFLAILASIFYLVSLEWKKRNTPLPTEMNPIVAENRDLLIQKASEKGINIVITDDFRSAAEQDRLYEQGRSREGTIVTHVEGGESYHNYGLAIDFALKLDDGSVVWNLERDDNGNGQSDWMEVVGIAKDLGFEWGGDWAGFKDYPHLEMNFGLSIRELQYGERPPSNIRN</sequence>